<reference evidence="1 2" key="1">
    <citation type="submission" date="2019-09" db="EMBL/GenBank/DDBJ databases">
        <title>Salinarimonas rosea gen. nov., sp. nov., a new member of the a-2 subgroup of the Proteobacteria.</title>
        <authorList>
            <person name="Liu J."/>
        </authorList>
    </citation>
    <scope>NUCLEOTIDE SEQUENCE [LARGE SCALE GENOMIC DNA]</scope>
    <source>
        <strain evidence="1 2">BN140002</strain>
    </source>
</reference>
<evidence type="ECO:0000313" key="2">
    <source>
        <dbReference type="Proteomes" id="UP000323142"/>
    </source>
</evidence>
<keyword evidence="2" id="KW-1185">Reference proteome</keyword>
<organism evidence="1 2">
    <name type="scientific">Salinarimonas soli</name>
    <dbReference type="NCBI Taxonomy" id="1638099"/>
    <lineage>
        <taxon>Bacteria</taxon>
        <taxon>Pseudomonadati</taxon>
        <taxon>Pseudomonadota</taxon>
        <taxon>Alphaproteobacteria</taxon>
        <taxon>Hyphomicrobiales</taxon>
        <taxon>Salinarimonadaceae</taxon>
        <taxon>Salinarimonas</taxon>
    </lineage>
</organism>
<dbReference type="EMBL" id="VUOA01000009">
    <property type="protein sequence ID" value="KAA2241138.1"/>
    <property type="molecule type" value="Genomic_DNA"/>
</dbReference>
<reference evidence="1 2" key="2">
    <citation type="submission" date="2019-09" db="EMBL/GenBank/DDBJ databases">
        <authorList>
            <person name="Jin C."/>
        </authorList>
    </citation>
    <scope>NUCLEOTIDE SEQUENCE [LARGE SCALE GENOMIC DNA]</scope>
    <source>
        <strain evidence="1 2">BN140002</strain>
    </source>
</reference>
<dbReference type="AlphaFoldDB" id="A0A5B2VR42"/>
<comment type="caution">
    <text evidence="1">The sequence shown here is derived from an EMBL/GenBank/DDBJ whole genome shotgun (WGS) entry which is preliminary data.</text>
</comment>
<protein>
    <submittedName>
        <fullName evidence="1">Uncharacterized protein</fullName>
    </submittedName>
</protein>
<dbReference type="RefSeq" id="WP_149815919.1">
    <property type="nucleotide sequence ID" value="NZ_VUOA01000009.1"/>
</dbReference>
<name>A0A5B2VR42_9HYPH</name>
<proteinExistence type="predicted"/>
<dbReference type="Proteomes" id="UP000323142">
    <property type="component" value="Unassembled WGS sequence"/>
</dbReference>
<gene>
    <name evidence="1" type="ORF">F0L46_04895</name>
</gene>
<sequence length="122" mass="12605">MTKHAVIPIDEESIEAGCSSVTSLEHLSAALIQDLGTARCRLADTLSAVKAAAATAAVLGRELAAARAVSTQSCDHEGALANLRGDQARASQMINAALLNVLGAEHLLAFKSDDEVLLSSRP</sequence>
<evidence type="ECO:0000313" key="1">
    <source>
        <dbReference type="EMBL" id="KAA2241138.1"/>
    </source>
</evidence>
<accession>A0A5B2VR42</accession>